<dbReference type="SMART" id="SM00255">
    <property type="entry name" value="TIR"/>
    <property type="match status" value="1"/>
</dbReference>
<keyword evidence="6" id="KW-0677">Repeat</keyword>
<organism evidence="13 14">
    <name type="scientific">Sinanodonta woodiana</name>
    <name type="common">Chinese pond mussel</name>
    <name type="synonym">Anodonta woodiana</name>
    <dbReference type="NCBI Taxonomy" id="1069815"/>
    <lineage>
        <taxon>Eukaryota</taxon>
        <taxon>Metazoa</taxon>
        <taxon>Spiralia</taxon>
        <taxon>Lophotrochozoa</taxon>
        <taxon>Mollusca</taxon>
        <taxon>Bivalvia</taxon>
        <taxon>Autobranchia</taxon>
        <taxon>Heteroconchia</taxon>
        <taxon>Palaeoheterodonta</taxon>
        <taxon>Unionida</taxon>
        <taxon>Unionoidea</taxon>
        <taxon>Unionidae</taxon>
        <taxon>Unioninae</taxon>
        <taxon>Sinanodonta</taxon>
    </lineage>
</organism>
<dbReference type="InterPro" id="IPR003591">
    <property type="entry name" value="Leu-rich_rpt_typical-subtyp"/>
</dbReference>
<dbReference type="Gene3D" id="3.40.50.10140">
    <property type="entry name" value="Toll/interleukin-1 receptor homology (TIR) domain"/>
    <property type="match status" value="1"/>
</dbReference>
<comment type="caution">
    <text evidence="13">The sequence shown here is derived from an EMBL/GenBank/DDBJ whole genome shotgun (WGS) entry which is preliminary data.</text>
</comment>
<dbReference type="PIRSF" id="PIRSF037595">
    <property type="entry name" value="Toll-like_receptor"/>
    <property type="match status" value="1"/>
</dbReference>
<keyword evidence="14" id="KW-1185">Reference proteome</keyword>
<keyword evidence="5" id="KW-0732">Signal</keyword>
<dbReference type="PANTHER" id="PTHR24365:SF541">
    <property type="entry name" value="PROTEIN TOLL-RELATED"/>
    <property type="match status" value="1"/>
</dbReference>
<keyword evidence="7 11" id="KW-1133">Transmembrane helix</keyword>
<feature type="transmembrane region" description="Helical" evidence="11">
    <location>
        <begin position="518"/>
        <end position="542"/>
    </location>
</feature>
<keyword evidence="9" id="KW-0675">Receptor</keyword>
<keyword evidence="4 11" id="KW-0812">Transmembrane</keyword>
<evidence type="ECO:0000256" key="10">
    <source>
        <dbReference type="ARBA" id="ARBA00023180"/>
    </source>
</evidence>
<sequence>MGCSIKKQCLDEYMLSLRGRLTAGIINTSGLASKHFSQMCLVPFVSYILFYVLTFAVCSCNDCSYTRLKDSLYLHCNQPNEDEICRYLRLNKDVIMVSITHSGLTRIPSCISVLTKVQRLDLSYNYIKEIDNCTLNSLGGTLQIFVMNYNYVSVLRNGSFDNLTNLQEIYLQNNSIQEIEANAISSRLESLYSMQFSFNQLKIVDFSLIWVPKIFTGVVLNLSSNAISNVTNQKGIKISDFSLNNSFYVDLTRNNLTTIDVNYLLRLIKVEHVLELYNLGSGGFNIVYNPLVCDCLLFPFSFYISIFRFMDESNPVFTMTCYNPPALRGRYVYAVPIQDFNCSVQENCPPQCLCTKTVALDQITVVCGDDSLESLPYVIPDGKTIYLSVHSTNVHELSDRIYFKNVTKLDLSSSSISKINEDFLHNFQSMNSIDMHDNSLRILPEGIQNLNLENLTTLNLRGNPFQCDCHTKWLKSWLQKNKDKIPDLGQVLCEAGQPSGKRIIDALDTEFVCDGVNLFLVLSVSFGGLCALVILLFAAYFFREAIQVHLIANYRCFRCLRRKVTTNLPFDIFISYSSYDETYVQEVLIPQLEHDSFRLFTQDNFKAGIPIVDNIINGIDSSFTTLIVLSNKFLESEWCKYEFQQAYDKLLREKERHLIILILDNELNKKLIPRTLNLYLKTNNYINVLEKRYLSRLLLALPRIHSRSGVSERTPLLQDQAVHN</sequence>
<evidence type="ECO:0000313" key="13">
    <source>
        <dbReference type="EMBL" id="KAL3876556.1"/>
    </source>
</evidence>
<dbReference type="InterPro" id="IPR032675">
    <property type="entry name" value="LRR_dom_sf"/>
</dbReference>
<evidence type="ECO:0000256" key="3">
    <source>
        <dbReference type="ARBA" id="ARBA00022614"/>
    </source>
</evidence>
<dbReference type="PANTHER" id="PTHR24365">
    <property type="entry name" value="TOLL-LIKE RECEPTOR"/>
    <property type="match status" value="1"/>
</dbReference>
<dbReference type="Pfam" id="PF13855">
    <property type="entry name" value="LRR_8"/>
    <property type="match status" value="1"/>
</dbReference>
<comment type="similarity">
    <text evidence="2">Belongs to the Toll-like receptor family.</text>
</comment>
<comment type="subcellular location">
    <subcellularLocation>
        <location evidence="1">Membrane</location>
        <topology evidence="1">Single-pass type I membrane protein</topology>
    </subcellularLocation>
</comment>
<evidence type="ECO:0000256" key="5">
    <source>
        <dbReference type="ARBA" id="ARBA00022729"/>
    </source>
</evidence>
<dbReference type="SMART" id="SM00082">
    <property type="entry name" value="LRRCT"/>
    <property type="match status" value="2"/>
</dbReference>
<dbReference type="InterPro" id="IPR000483">
    <property type="entry name" value="Cys-rich_flank_reg_C"/>
</dbReference>
<keyword evidence="8 11" id="KW-0472">Membrane</keyword>
<evidence type="ECO:0000256" key="1">
    <source>
        <dbReference type="ARBA" id="ARBA00004479"/>
    </source>
</evidence>
<dbReference type="EMBL" id="JBJQND010000005">
    <property type="protein sequence ID" value="KAL3876556.1"/>
    <property type="molecule type" value="Genomic_DNA"/>
</dbReference>
<reference evidence="13 14" key="1">
    <citation type="submission" date="2024-11" db="EMBL/GenBank/DDBJ databases">
        <title>Chromosome-level genome assembly of the freshwater bivalve Anodonta woodiana.</title>
        <authorList>
            <person name="Chen X."/>
        </authorList>
    </citation>
    <scope>NUCLEOTIDE SEQUENCE [LARGE SCALE GENOMIC DNA]</scope>
    <source>
        <strain evidence="13">MN2024</strain>
        <tissue evidence="13">Gills</tissue>
    </source>
</reference>
<dbReference type="InterPro" id="IPR001611">
    <property type="entry name" value="Leu-rich_rpt"/>
</dbReference>
<dbReference type="SUPFAM" id="SSF52058">
    <property type="entry name" value="L domain-like"/>
    <property type="match status" value="1"/>
</dbReference>
<keyword evidence="3" id="KW-0433">Leucine-rich repeat</keyword>
<evidence type="ECO:0000256" key="7">
    <source>
        <dbReference type="ARBA" id="ARBA00022989"/>
    </source>
</evidence>
<dbReference type="GO" id="GO:0016020">
    <property type="term" value="C:membrane"/>
    <property type="evidence" value="ECO:0007669"/>
    <property type="project" value="UniProtKB-SubCell"/>
</dbReference>
<evidence type="ECO:0000256" key="4">
    <source>
        <dbReference type="ARBA" id="ARBA00022692"/>
    </source>
</evidence>
<evidence type="ECO:0000313" key="14">
    <source>
        <dbReference type="Proteomes" id="UP001634394"/>
    </source>
</evidence>
<dbReference type="SUPFAM" id="SSF52200">
    <property type="entry name" value="Toll/Interleukin receptor TIR domain"/>
    <property type="match status" value="1"/>
</dbReference>
<dbReference type="PROSITE" id="PS50104">
    <property type="entry name" value="TIR"/>
    <property type="match status" value="1"/>
</dbReference>
<gene>
    <name evidence="13" type="ORF">ACJMK2_034396</name>
</gene>
<feature type="domain" description="TIR" evidence="12">
    <location>
        <begin position="568"/>
        <end position="705"/>
    </location>
</feature>
<dbReference type="Proteomes" id="UP001634394">
    <property type="component" value="Unassembled WGS sequence"/>
</dbReference>
<dbReference type="InterPro" id="IPR017241">
    <property type="entry name" value="Toll-like_receptor"/>
</dbReference>
<dbReference type="Gene3D" id="3.80.10.10">
    <property type="entry name" value="Ribonuclease Inhibitor"/>
    <property type="match status" value="3"/>
</dbReference>
<evidence type="ECO:0000256" key="6">
    <source>
        <dbReference type="ARBA" id="ARBA00022737"/>
    </source>
</evidence>
<dbReference type="SMART" id="SM00369">
    <property type="entry name" value="LRR_TYP"/>
    <property type="match status" value="4"/>
</dbReference>
<dbReference type="EMBL" id="JBJQND010000005">
    <property type="protein sequence ID" value="KAL3876555.1"/>
    <property type="molecule type" value="Genomic_DNA"/>
</dbReference>
<keyword evidence="10" id="KW-0325">Glycoprotein</keyword>
<protein>
    <recommendedName>
        <fullName evidence="12">TIR domain-containing protein</fullName>
    </recommendedName>
</protein>
<evidence type="ECO:0000259" key="12">
    <source>
        <dbReference type="PROSITE" id="PS50104"/>
    </source>
</evidence>
<dbReference type="AlphaFoldDB" id="A0ABD3WSV3"/>
<proteinExistence type="inferred from homology"/>
<evidence type="ECO:0000256" key="9">
    <source>
        <dbReference type="ARBA" id="ARBA00023170"/>
    </source>
</evidence>
<dbReference type="InterPro" id="IPR000157">
    <property type="entry name" value="TIR_dom"/>
</dbReference>
<evidence type="ECO:0000256" key="8">
    <source>
        <dbReference type="ARBA" id="ARBA00023136"/>
    </source>
</evidence>
<accession>A0ABD3WSV3</accession>
<evidence type="ECO:0000256" key="11">
    <source>
        <dbReference type="SAM" id="Phobius"/>
    </source>
</evidence>
<dbReference type="InterPro" id="IPR035897">
    <property type="entry name" value="Toll_tir_struct_dom_sf"/>
</dbReference>
<dbReference type="Pfam" id="PF13676">
    <property type="entry name" value="TIR_2"/>
    <property type="match status" value="1"/>
</dbReference>
<evidence type="ECO:0000256" key="2">
    <source>
        <dbReference type="ARBA" id="ARBA00009634"/>
    </source>
</evidence>
<name>A0ABD3WSV3_SINWO</name>